<organism evidence="7 8">
    <name type="scientific">Vagococcus intermedius</name>
    <dbReference type="NCBI Taxonomy" id="2991418"/>
    <lineage>
        <taxon>Bacteria</taxon>
        <taxon>Bacillati</taxon>
        <taxon>Bacillota</taxon>
        <taxon>Bacilli</taxon>
        <taxon>Lactobacillales</taxon>
        <taxon>Enterococcaceae</taxon>
        <taxon>Vagococcus</taxon>
    </lineage>
</organism>
<dbReference type="GO" id="GO:0016052">
    <property type="term" value="P:carbohydrate catabolic process"/>
    <property type="evidence" value="ECO:0007669"/>
    <property type="project" value="TreeGrafter"/>
</dbReference>
<dbReference type="SUPFAM" id="SSF51445">
    <property type="entry name" value="(Trans)glycosidases"/>
    <property type="match status" value="1"/>
</dbReference>
<dbReference type="InterPro" id="IPR033132">
    <property type="entry name" value="GH_1_N_CS"/>
</dbReference>
<gene>
    <name evidence="7" type="ORF">OL234_08825</name>
</gene>
<evidence type="ECO:0000256" key="2">
    <source>
        <dbReference type="ARBA" id="ARBA00022801"/>
    </source>
</evidence>
<dbReference type="Pfam" id="PF00232">
    <property type="entry name" value="Glyco_hydro_1"/>
    <property type="match status" value="1"/>
</dbReference>
<evidence type="ECO:0000256" key="5">
    <source>
        <dbReference type="RuleBase" id="RU003690"/>
    </source>
</evidence>
<feature type="active site" description="Nucleophile" evidence="4">
    <location>
        <position position="379"/>
    </location>
</feature>
<sequence length="482" mass="55486">MTNLKMPSDFLWGSASAAYQIEGAYQEDGKGLSNWDDFVKIPGKTFKETTGEIAVDHYHRYKEDVALMAEMGLKTYRFSIAWSRIFPEGKGEVNEAGVVFYENLIDECLKHNIEPMVTLYHWDLPQALVTEYGGWESPKVVDDFVNYATYLFERFQGKVKYWITMNEQNIFTTLGWMTAMHPPGKFNDEKMYYQVNHHVFLAHAKTVLVFKELMPTGKIGASFAYSPSYSLDCEPQNAMSKVDFDNLRNFWWMDVYAYGRYPKNAFTYLEKKGLAPIVTAEDRQVFKEAANQIDFMGVNYYQTSVCEYNPLDGVTPFAEMNTTGKKGTNQVTGIPGLFKNPANPHLATTDWDWTIDPSGLRYACKEITSRYDLPIVISENGLGAFDTKTEGDEIHDDYRIAYFDAHIHELMKAVDEGCEVWAYCTWSFTDLLSWLNGYQKRYGFVYVDRDEEGGTMNRYKKDSFMWYQEVIKTQGGSITGDK</sequence>
<dbReference type="FunFam" id="3.20.20.80:FF:000004">
    <property type="entry name" value="Beta-glucosidase 6-phospho-beta-glucosidase"/>
    <property type="match status" value="1"/>
</dbReference>
<name>A0AAF0CUB2_9ENTE</name>
<evidence type="ECO:0000256" key="3">
    <source>
        <dbReference type="ARBA" id="ARBA00023295"/>
    </source>
</evidence>
<comment type="similarity">
    <text evidence="1 5">Belongs to the glycosyl hydrolase 1 family.</text>
</comment>
<dbReference type="PROSITE" id="PS00653">
    <property type="entry name" value="GLYCOSYL_HYDROL_F1_2"/>
    <property type="match status" value="1"/>
</dbReference>
<dbReference type="GO" id="GO:0005829">
    <property type="term" value="C:cytosol"/>
    <property type="evidence" value="ECO:0007669"/>
    <property type="project" value="TreeGrafter"/>
</dbReference>
<proteinExistence type="inferred from homology"/>
<dbReference type="InterPro" id="IPR017853">
    <property type="entry name" value="GH"/>
</dbReference>
<keyword evidence="8" id="KW-1185">Reference proteome</keyword>
<dbReference type="PANTHER" id="PTHR10353:SF136">
    <property type="entry name" value="ARYL-PHOSPHO-BETA-D-GLUCOSIDASE BGLC"/>
    <property type="match status" value="1"/>
</dbReference>
<evidence type="ECO:0000313" key="8">
    <source>
        <dbReference type="Proteomes" id="UP001179647"/>
    </source>
</evidence>
<dbReference type="KEGG" id="vie:OL234_08825"/>
<dbReference type="RefSeq" id="WP_275468860.1">
    <property type="nucleotide sequence ID" value="NZ_CP110232.1"/>
</dbReference>
<keyword evidence="2 6" id="KW-0378">Hydrolase</keyword>
<dbReference type="PROSITE" id="PS00572">
    <property type="entry name" value="GLYCOSYL_HYDROL_F1_1"/>
    <property type="match status" value="1"/>
</dbReference>
<dbReference type="Gene3D" id="3.20.20.80">
    <property type="entry name" value="Glycosidases"/>
    <property type="match status" value="1"/>
</dbReference>
<accession>A0AAF0CUB2</accession>
<keyword evidence="3 6" id="KW-0326">Glycosidase</keyword>
<evidence type="ECO:0000313" key="7">
    <source>
        <dbReference type="EMBL" id="WEG73058.1"/>
    </source>
</evidence>
<dbReference type="InterPro" id="IPR001360">
    <property type="entry name" value="Glyco_hydro_1"/>
</dbReference>
<dbReference type="GO" id="GO:0008422">
    <property type="term" value="F:beta-glucosidase activity"/>
    <property type="evidence" value="ECO:0007669"/>
    <property type="project" value="TreeGrafter"/>
</dbReference>
<dbReference type="PANTHER" id="PTHR10353">
    <property type="entry name" value="GLYCOSYL HYDROLASE"/>
    <property type="match status" value="1"/>
</dbReference>
<evidence type="ECO:0000256" key="1">
    <source>
        <dbReference type="ARBA" id="ARBA00010838"/>
    </source>
</evidence>
<evidence type="ECO:0000256" key="4">
    <source>
        <dbReference type="PROSITE-ProRule" id="PRU10055"/>
    </source>
</evidence>
<dbReference type="Proteomes" id="UP001179647">
    <property type="component" value="Chromosome"/>
</dbReference>
<dbReference type="InterPro" id="IPR018120">
    <property type="entry name" value="Glyco_hydro_1_AS"/>
</dbReference>
<reference evidence="7" key="1">
    <citation type="submission" date="2022-10" db="EMBL/GenBank/DDBJ databases">
        <title>Vagococcus sp. isolated from poultry meat.</title>
        <authorList>
            <person name="Johansson P."/>
            <person name="Bjorkroth J."/>
        </authorList>
    </citation>
    <scope>NUCLEOTIDE SEQUENCE</scope>
    <source>
        <strain evidence="7">STAA11</strain>
    </source>
</reference>
<dbReference type="EMBL" id="CP110232">
    <property type="protein sequence ID" value="WEG73058.1"/>
    <property type="molecule type" value="Genomic_DNA"/>
</dbReference>
<dbReference type="PRINTS" id="PR00131">
    <property type="entry name" value="GLHYDRLASE1"/>
</dbReference>
<evidence type="ECO:0000256" key="6">
    <source>
        <dbReference type="RuleBase" id="RU004468"/>
    </source>
</evidence>
<protein>
    <submittedName>
        <fullName evidence="7">Glycoside hydrolase family 1 protein</fullName>
    </submittedName>
</protein>
<dbReference type="AlphaFoldDB" id="A0AAF0CUB2"/>